<accession>A0A1V9X565</accession>
<sequence length="1059" mass="118299">MRCVMCLCSRLCDYDVSIELVKDITALEHSLKSMSYSRHLFKVFGQPEVNALLNLLQFCGYDCKSPQYDVSSILLISSAQLLRQLVILRSPCVTPILVKKMLETAQRTEPTCKAIILSTVSDSLRLIHGSASQLQTEMPQLFDECAKNLRQAPTSSTTNAFRVLTGLLEQSNLDQGSSRQYIALCKEILAQSSLNSRSAVDSANITNLAITGLLVLASKHKEFLFEPAHPALIGLFKDLSNLSQPVVCGLCNLLVVAVKKYGSARKVVYGCFDALLGECLRSSPPQATLVTILDCLISLGGSSDFFSCANTSSILEPLIGLLDTRRDNLDSPNRRALLCKLYEVITVIFTTNNLQMPEALLLGKLYEHTGEQYEYADLRHGVVRLFSSLLQAKRATWPKTVPLKSCLNAIYSTIKTYDDRQTSLEEVLIIACLFSDLVSRAVNLVVHNSSRYLDKHDNSQDFSNPVMCALHFITECLPIIMEQAILFTADSELTEQLEMLILDLLTQSLRINLSLSLPSTAHDAVVQCLRRVKHCIHIRNKALLFYFILSVDNDISTDTRMAVASGLDEILEKLPSSPNAEYCKLMLYSLMDADDITVGEVNDVVGRISDAFGEWKANFQRNAFRLLVKLVTMHQENDTAAKTATKNFAKLVTAMLPETVDLLAPDFEERTELLTLVVSQKRLNKFAVRSIVTAFTKGKLSYAVSTFQNSPTSITHFVQSLMSREAIEALLDNGEAQLLLVCKLIQKLVENNSSFQRFFDPLAECALLLMNMPPAVRDGLDIDRIRALLQLIGATLTRDSNTAEDTEMEVEVDQPMDRVLFTAIDMPVEINALYTRLMDAASTFYVSAEPLPEILTVIHLAFKEADTQARSWLNTILLKKKQFLRRALEIHFPLALQLLLMLRPCSDVSPIKLSGAQLQSMARSPKFPIHQRILAIKVLVAAHQNKTDAGPFQLDTAVPVERLKRIAHTFLLSPPLEQTGLKLWKAVGGEIISVLTIRLKVELGCDIDQAKDDVAQFRDIPCYPLQLHITRELERHLPPPEYIPRPLFALLKACHERRS</sequence>
<dbReference type="Proteomes" id="UP000192247">
    <property type="component" value="Unassembled WGS sequence"/>
</dbReference>
<reference evidence="1 2" key="1">
    <citation type="journal article" date="2017" name="Gigascience">
        <title>Draft genome of the honey bee ectoparasitic mite, Tropilaelaps mercedesae, is shaped by the parasitic life history.</title>
        <authorList>
            <person name="Dong X."/>
            <person name="Armstrong S.D."/>
            <person name="Xia D."/>
            <person name="Makepeace B.L."/>
            <person name="Darby A.C."/>
            <person name="Kadowaki T."/>
        </authorList>
    </citation>
    <scope>NUCLEOTIDE SEQUENCE [LARGE SCALE GENOMIC DNA]</scope>
    <source>
        <strain evidence="1">Wuxi-XJTLU</strain>
    </source>
</reference>
<dbReference type="InParanoid" id="A0A1V9X565"/>
<comment type="caution">
    <text evidence="1">The sequence shown here is derived from an EMBL/GenBank/DDBJ whole genome shotgun (WGS) entry which is preliminary data.</text>
</comment>
<name>A0A1V9X565_9ACAR</name>
<dbReference type="SUPFAM" id="SSF48371">
    <property type="entry name" value="ARM repeat"/>
    <property type="match status" value="1"/>
</dbReference>
<gene>
    <name evidence="1" type="ORF">BIW11_12855</name>
</gene>
<keyword evidence="2" id="KW-1185">Reference proteome</keyword>
<proteinExistence type="predicted"/>
<evidence type="ECO:0000313" key="1">
    <source>
        <dbReference type="EMBL" id="OQR68521.1"/>
    </source>
</evidence>
<evidence type="ECO:0000313" key="2">
    <source>
        <dbReference type="Proteomes" id="UP000192247"/>
    </source>
</evidence>
<dbReference type="EMBL" id="MNPL01024474">
    <property type="protein sequence ID" value="OQR68521.1"/>
    <property type="molecule type" value="Genomic_DNA"/>
</dbReference>
<protein>
    <submittedName>
        <fullName evidence="1">Uncharacterized protein</fullName>
    </submittedName>
</protein>
<dbReference type="OrthoDB" id="10547565at2759"/>
<organism evidence="1 2">
    <name type="scientific">Tropilaelaps mercedesae</name>
    <dbReference type="NCBI Taxonomy" id="418985"/>
    <lineage>
        <taxon>Eukaryota</taxon>
        <taxon>Metazoa</taxon>
        <taxon>Ecdysozoa</taxon>
        <taxon>Arthropoda</taxon>
        <taxon>Chelicerata</taxon>
        <taxon>Arachnida</taxon>
        <taxon>Acari</taxon>
        <taxon>Parasitiformes</taxon>
        <taxon>Mesostigmata</taxon>
        <taxon>Gamasina</taxon>
        <taxon>Dermanyssoidea</taxon>
        <taxon>Laelapidae</taxon>
        <taxon>Tropilaelaps</taxon>
    </lineage>
</organism>
<dbReference type="InterPro" id="IPR016024">
    <property type="entry name" value="ARM-type_fold"/>
</dbReference>
<dbReference type="AlphaFoldDB" id="A0A1V9X565"/>